<reference evidence="2" key="1">
    <citation type="journal article" date="2009" name="Rice">
        <title>De Novo Next Generation Sequencing of Plant Genomes.</title>
        <authorList>
            <person name="Rounsley S."/>
            <person name="Marri P.R."/>
            <person name="Yu Y."/>
            <person name="He R."/>
            <person name="Sisneros N."/>
            <person name="Goicoechea J.L."/>
            <person name="Lee S.J."/>
            <person name="Angelova A."/>
            <person name="Kudrna D."/>
            <person name="Luo M."/>
            <person name="Affourtit J."/>
            <person name="Desany B."/>
            <person name="Knight J."/>
            <person name="Niazi F."/>
            <person name="Egholm M."/>
            <person name="Wing R.A."/>
        </authorList>
    </citation>
    <scope>NUCLEOTIDE SEQUENCE [LARGE SCALE GENOMIC DNA]</scope>
    <source>
        <strain evidence="2">cv. IRGC 105608</strain>
    </source>
</reference>
<feature type="compositionally biased region" description="Basic and acidic residues" evidence="1">
    <location>
        <begin position="14"/>
        <end position="25"/>
    </location>
</feature>
<dbReference type="Proteomes" id="UP000026960">
    <property type="component" value="Chromosome 11"/>
</dbReference>
<dbReference type="HOGENOM" id="CLU_2041679_0_0_1"/>
<evidence type="ECO:0000313" key="3">
    <source>
        <dbReference type="Proteomes" id="UP000026960"/>
    </source>
</evidence>
<organism evidence="2">
    <name type="scientific">Oryza barthii</name>
    <dbReference type="NCBI Taxonomy" id="65489"/>
    <lineage>
        <taxon>Eukaryota</taxon>
        <taxon>Viridiplantae</taxon>
        <taxon>Streptophyta</taxon>
        <taxon>Embryophyta</taxon>
        <taxon>Tracheophyta</taxon>
        <taxon>Spermatophyta</taxon>
        <taxon>Magnoliopsida</taxon>
        <taxon>Liliopsida</taxon>
        <taxon>Poales</taxon>
        <taxon>Poaceae</taxon>
        <taxon>BOP clade</taxon>
        <taxon>Oryzoideae</taxon>
        <taxon>Oryzeae</taxon>
        <taxon>Oryzinae</taxon>
        <taxon>Oryza</taxon>
    </lineage>
</organism>
<sequence length="127" mass="14539">MSEDNLDGDDGGSDDGREYRRAKQEDELKRRWISSMLAMAGREVDAGVVDPDDDFYYKSLYVLHESSKDLRHVRKKREICIYAIAKTGLAKMPSLKWASINCHCRIEDVRYNVIVDGIAVESFSFSL</sequence>
<keyword evidence="3" id="KW-1185">Reference proteome</keyword>
<accession>A0A0D3HNN9</accession>
<dbReference type="PaxDb" id="65489-OBART11G18890.1"/>
<evidence type="ECO:0000313" key="2">
    <source>
        <dbReference type="EnsemblPlants" id="OBART11G18890.1"/>
    </source>
</evidence>
<reference evidence="2" key="2">
    <citation type="submission" date="2015-03" db="UniProtKB">
        <authorList>
            <consortium name="EnsemblPlants"/>
        </authorList>
    </citation>
    <scope>IDENTIFICATION</scope>
</reference>
<feature type="region of interest" description="Disordered" evidence="1">
    <location>
        <begin position="1"/>
        <end position="25"/>
    </location>
</feature>
<feature type="compositionally biased region" description="Acidic residues" evidence="1">
    <location>
        <begin position="1"/>
        <end position="13"/>
    </location>
</feature>
<protein>
    <submittedName>
        <fullName evidence="2">Uncharacterized protein</fullName>
    </submittedName>
</protein>
<name>A0A0D3HNN9_9ORYZ</name>
<dbReference type="EnsemblPlants" id="OBART11G18890.1">
    <property type="protein sequence ID" value="OBART11G18890.1"/>
    <property type="gene ID" value="OBART11G18890"/>
</dbReference>
<dbReference type="AlphaFoldDB" id="A0A0D3HNN9"/>
<evidence type="ECO:0000256" key="1">
    <source>
        <dbReference type="SAM" id="MobiDB-lite"/>
    </source>
</evidence>
<dbReference type="Gramene" id="OBART11G18890.1">
    <property type="protein sequence ID" value="OBART11G18890.1"/>
    <property type="gene ID" value="OBART11G18890"/>
</dbReference>
<proteinExistence type="predicted"/>